<comment type="caution">
    <text evidence="9">Lacks conserved residue(s) required for the propagation of feature annotation.</text>
</comment>
<dbReference type="Pfam" id="PF03083">
    <property type="entry name" value="MtN3_slv"/>
    <property type="match status" value="2"/>
</dbReference>
<gene>
    <name evidence="10" type="ORF">Fmac_007732</name>
</gene>
<comment type="function">
    <text evidence="9">Mediates both low-affinity uptake and efflux of sugar across the membrane.</text>
</comment>
<keyword evidence="3 9" id="KW-0813">Transport</keyword>
<dbReference type="PANTHER" id="PTHR10791">
    <property type="entry name" value="RAG1-ACTIVATING PROTEIN 1"/>
    <property type="match status" value="1"/>
</dbReference>
<dbReference type="Gene3D" id="1.20.1280.290">
    <property type="match status" value="2"/>
</dbReference>
<feature type="transmembrane region" description="Helical" evidence="9">
    <location>
        <begin position="68"/>
        <end position="89"/>
    </location>
</feature>
<proteinExistence type="inferred from homology"/>
<dbReference type="EMBL" id="JBGMDY010000003">
    <property type="protein sequence ID" value="KAL2339792.1"/>
    <property type="molecule type" value="Genomic_DNA"/>
</dbReference>
<feature type="transmembrane region" description="Helical" evidence="9">
    <location>
        <begin position="101"/>
        <end position="122"/>
    </location>
</feature>
<dbReference type="FunFam" id="1.20.1280.290:FF:000002">
    <property type="entry name" value="Bidirectional sugar transporter SWEET"/>
    <property type="match status" value="1"/>
</dbReference>
<evidence type="ECO:0000256" key="2">
    <source>
        <dbReference type="ARBA" id="ARBA00007809"/>
    </source>
</evidence>
<keyword evidence="4 9" id="KW-0762">Sugar transport</keyword>
<keyword evidence="7 9" id="KW-1133">Transmembrane helix</keyword>
<dbReference type="GO" id="GO:0051260">
    <property type="term" value="P:protein homooligomerization"/>
    <property type="evidence" value="ECO:0007669"/>
    <property type="project" value="UniProtKB-ARBA"/>
</dbReference>
<feature type="transmembrane region" description="Helical" evidence="9">
    <location>
        <begin position="128"/>
        <end position="149"/>
    </location>
</feature>
<dbReference type="PANTHER" id="PTHR10791:SF142">
    <property type="entry name" value="BIDIRECTIONAL SUGAR TRANSPORTER SWEET16"/>
    <property type="match status" value="1"/>
</dbReference>
<sequence>MSTSPMASLIFAVGTVLSLLVFATPIKTFYKVVKKKSTENCKGAPYITTFLCASLWTSYGVLKPGGFQIAIVNGVGAVFHCIYILMFLIYSPQDKKVKTALSVAILDVGFLGIVISVILFALHGTIQLSVLGILCCGLTIIMYASPLLAMKTVIQTKSVECMPFLLSFFMFLNAGVWVVYSVLVKDFYIGIPNLIGVILGSTQLTIYAVYKNKEESTEVTMGQGKDILNEMEKGACNYEEAKE</sequence>
<evidence type="ECO:0000313" key="10">
    <source>
        <dbReference type="EMBL" id="KAL2339792.1"/>
    </source>
</evidence>
<dbReference type="AlphaFoldDB" id="A0ABD1MVE3"/>
<dbReference type="InterPro" id="IPR047664">
    <property type="entry name" value="SWEET"/>
</dbReference>
<feature type="transmembrane region" description="Helical" evidence="9">
    <location>
        <begin position="161"/>
        <end position="183"/>
    </location>
</feature>
<evidence type="ECO:0000256" key="4">
    <source>
        <dbReference type="ARBA" id="ARBA00022597"/>
    </source>
</evidence>
<comment type="subcellular location">
    <subcellularLocation>
        <location evidence="1">Endomembrane system</location>
        <topology evidence="1">Multi-pass membrane protein</topology>
    </subcellularLocation>
</comment>
<evidence type="ECO:0000256" key="5">
    <source>
        <dbReference type="ARBA" id="ARBA00022692"/>
    </source>
</evidence>
<reference evidence="10 11" key="1">
    <citation type="submission" date="2024-08" db="EMBL/GenBank/DDBJ databases">
        <title>Insights into the chromosomal genome structure of Flemingia macrophylla.</title>
        <authorList>
            <person name="Ding Y."/>
            <person name="Zhao Y."/>
            <person name="Bi W."/>
            <person name="Wu M."/>
            <person name="Zhao G."/>
            <person name="Gong Y."/>
            <person name="Li W."/>
            <person name="Zhang P."/>
        </authorList>
    </citation>
    <scope>NUCLEOTIDE SEQUENCE [LARGE SCALE GENOMIC DNA]</scope>
    <source>
        <strain evidence="10">DYQJB</strain>
        <tissue evidence="10">Leaf</tissue>
    </source>
</reference>
<name>A0ABD1MVE3_9FABA</name>
<comment type="similarity">
    <text evidence="2 9">Belongs to the SWEET sugar transporter family.</text>
</comment>
<protein>
    <recommendedName>
        <fullName evidence="9">Bidirectional sugar transporter SWEET</fullName>
    </recommendedName>
</protein>
<evidence type="ECO:0000313" key="11">
    <source>
        <dbReference type="Proteomes" id="UP001603857"/>
    </source>
</evidence>
<accession>A0ABD1MVE3</accession>
<evidence type="ECO:0000256" key="1">
    <source>
        <dbReference type="ARBA" id="ARBA00004127"/>
    </source>
</evidence>
<keyword evidence="5 9" id="KW-0812">Transmembrane</keyword>
<dbReference type="Proteomes" id="UP001603857">
    <property type="component" value="Unassembled WGS sequence"/>
</dbReference>
<evidence type="ECO:0000256" key="3">
    <source>
        <dbReference type="ARBA" id="ARBA00022448"/>
    </source>
</evidence>
<dbReference type="GO" id="GO:0012505">
    <property type="term" value="C:endomembrane system"/>
    <property type="evidence" value="ECO:0007669"/>
    <property type="project" value="UniProtKB-SubCell"/>
</dbReference>
<evidence type="ECO:0000256" key="9">
    <source>
        <dbReference type="RuleBase" id="RU910715"/>
    </source>
</evidence>
<evidence type="ECO:0000256" key="8">
    <source>
        <dbReference type="ARBA" id="ARBA00023136"/>
    </source>
</evidence>
<keyword evidence="6" id="KW-0677">Repeat</keyword>
<comment type="caution">
    <text evidence="10">The sequence shown here is derived from an EMBL/GenBank/DDBJ whole genome shotgun (WGS) entry which is preliminary data.</text>
</comment>
<feature type="transmembrane region" description="Helical" evidence="9">
    <location>
        <begin position="6"/>
        <end position="23"/>
    </location>
</feature>
<organism evidence="10 11">
    <name type="scientific">Flemingia macrophylla</name>
    <dbReference type="NCBI Taxonomy" id="520843"/>
    <lineage>
        <taxon>Eukaryota</taxon>
        <taxon>Viridiplantae</taxon>
        <taxon>Streptophyta</taxon>
        <taxon>Embryophyta</taxon>
        <taxon>Tracheophyta</taxon>
        <taxon>Spermatophyta</taxon>
        <taxon>Magnoliopsida</taxon>
        <taxon>eudicotyledons</taxon>
        <taxon>Gunneridae</taxon>
        <taxon>Pentapetalae</taxon>
        <taxon>rosids</taxon>
        <taxon>fabids</taxon>
        <taxon>Fabales</taxon>
        <taxon>Fabaceae</taxon>
        <taxon>Papilionoideae</taxon>
        <taxon>50 kb inversion clade</taxon>
        <taxon>NPAAA clade</taxon>
        <taxon>indigoferoid/millettioid clade</taxon>
        <taxon>Phaseoleae</taxon>
        <taxon>Flemingia</taxon>
    </lineage>
</organism>
<keyword evidence="11" id="KW-1185">Reference proteome</keyword>
<dbReference type="InterPro" id="IPR004316">
    <property type="entry name" value="SWEET_rpt"/>
</dbReference>
<evidence type="ECO:0000256" key="7">
    <source>
        <dbReference type="ARBA" id="ARBA00022989"/>
    </source>
</evidence>
<keyword evidence="8 9" id="KW-0472">Membrane</keyword>
<feature type="transmembrane region" description="Helical" evidence="9">
    <location>
        <begin position="189"/>
        <end position="210"/>
    </location>
</feature>
<evidence type="ECO:0000256" key="6">
    <source>
        <dbReference type="ARBA" id="ARBA00022737"/>
    </source>
</evidence>